<sequence>MYGVLRSVALAAGAACSLLGPSTAPSGPGTVPTAAPHPVRAAEEAPRGGADGTLITRLRTPATGTSIAAPGRDTLFACKGGTLTRPDRPWIDAHGVIDVRKRPFVSGTMHWHKYLKVTTTGTGRRFQGNGLPDHSTGRFPVQQGTPAYQYYAEIPAHGYPNAAAIPIEPWNLDVTVPRDPSVRARPTCIDQLTTGMALAGGTFHLEVATDAQDRPVDPNAALPLDRCWGHPYDTQYHYHGPSQTCFGSRSSKAPTNTPSRPRHSPLVGYAIDGFGIFGPRGEDGKIVKNSDLDVCHGHTHTIMWDGRKVVMYHYHLNGEYPYSLGCFRGQPVTVPGSGHGWH</sequence>
<dbReference type="EMBL" id="BMML01000006">
    <property type="protein sequence ID" value="GGN07009.1"/>
    <property type="molecule type" value="Genomic_DNA"/>
</dbReference>
<keyword evidence="2" id="KW-0732">Signal</keyword>
<reference evidence="4" key="1">
    <citation type="journal article" date="2014" name="Int. J. Syst. Evol. Microbiol.">
        <title>Complete genome sequence of Corynebacterium casei LMG S-19264T (=DSM 44701T), isolated from a smear-ripened cheese.</title>
        <authorList>
            <consortium name="US DOE Joint Genome Institute (JGI-PGF)"/>
            <person name="Walter F."/>
            <person name="Albersmeier A."/>
            <person name="Kalinowski J."/>
            <person name="Ruckert C."/>
        </authorList>
    </citation>
    <scope>NUCLEOTIDE SEQUENCE</scope>
    <source>
        <strain evidence="4">CGMCC 4.7110</strain>
    </source>
</reference>
<keyword evidence="5" id="KW-1185">Reference proteome</keyword>
<gene>
    <name evidence="4" type="ORF">GCM10011578_031450</name>
</gene>
<accession>A0A917XC67</accession>
<dbReference type="Proteomes" id="UP000653411">
    <property type="component" value="Unassembled WGS sequence"/>
</dbReference>
<dbReference type="RefSeq" id="WP_189263311.1">
    <property type="nucleotide sequence ID" value="NZ_BMML01000006.1"/>
</dbReference>
<proteinExistence type="predicted"/>
<protein>
    <recommendedName>
        <fullName evidence="3">YHYH domain-containing protein</fullName>
    </recommendedName>
</protein>
<organism evidence="4 5">
    <name type="scientific">Streptomyces fuscichromogenes</name>
    <dbReference type="NCBI Taxonomy" id="1324013"/>
    <lineage>
        <taxon>Bacteria</taxon>
        <taxon>Bacillati</taxon>
        <taxon>Actinomycetota</taxon>
        <taxon>Actinomycetes</taxon>
        <taxon>Kitasatosporales</taxon>
        <taxon>Streptomycetaceae</taxon>
        <taxon>Streptomyces</taxon>
    </lineage>
</organism>
<dbReference type="Pfam" id="PF14240">
    <property type="entry name" value="YHYH"/>
    <property type="match status" value="1"/>
</dbReference>
<evidence type="ECO:0000313" key="5">
    <source>
        <dbReference type="Proteomes" id="UP000653411"/>
    </source>
</evidence>
<feature type="signal peptide" evidence="2">
    <location>
        <begin position="1"/>
        <end position="26"/>
    </location>
</feature>
<feature type="chain" id="PRO_5039578267" description="YHYH domain-containing protein" evidence="2">
    <location>
        <begin position="27"/>
        <end position="342"/>
    </location>
</feature>
<evidence type="ECO:0000256" key="2">
    <source>
        <dbReference type="SAM" id="SignalP"/>
    </source>
</evidence>
<comment type="caution">
    <text evidence="4">The sequence shown here is derived from an EMBL/GenBank/DDBJ whole genome shotgun (WGS) entry which is preliminary data.</text>
</comment>
<reference evidence="4" key="2">
    <citation type="submission" date="2020-09" db="EMBL/GenBank/DDBJ databases">
        <authorList>
            <person name="Sun Q."/>
            <person name="Zhou Y."/>
        </authorList>
    </citation>
    <scope>NUCLEOTIDE SEQUENCE</scope>
    <source>
        <strain evidence="4">CGMCC 4.7110</strain>
    </source>
</reference>
<dbReference type="AlphaFoldDB" id="A0A917XC67"/>
<name>A0A917XC67_9ACTN</name>
<evidence type="ECO:0000313" key="4">
    <source>
        <dbReference type="EMBL" id="GGN07009.1"/>
    </source>
</evidence>
<evidence type="ECO:0000259" key="3">
    <source>
        <dbReference type="Pfam" id="PF14240"/>
    </source>
</evidence>
<dbReference type="InterPro" id="IPR025924">
    <property type="entry name" value="YHYH_dom"/>
</dbReference>
<feature type="region of interest" description="Disordered" evidence="1">
    <location>
        <begin position="22"/>
        <end position="53"/>
    </location>
</feature>
<evidence type="ECO:0000256" key="1">
    <source>
        <dbReference type="SAM" id="MobiDB-lite"/>
    </source>
</evidence>
<feature type="domain" description="YHYH" evidence="3">
    <location>
        <begin position="175"/>
        <end position="281"/>
    </location>
</feature>